<feature type="domain" description="SnoaL-like" evidence="1">
    <location>
        <begin position="13"/>
        <end position="121"/>
    </location>
</feature>
<comment type="caution">
    <text evidence="2">The sequence shown here is derived from an EMBL/GenBank/DDBJ whole genome shotgun (WGS) entry which is preliminary data.</text>
</comment>
<dbReference type="Gene3D" id="3.10.450.50">
    <property type="match status" value="1"/>
</dbReference>
<dbReference type="PANTHER" id="PTHR39598">
    <property type="entry name" value="AUSTINOL SYNTHESIS PROTEIN F-RELATED"/>
    <property type="match status" value="1"/>
</dbReference>
<dbReference type="Proteomes" id="UP000829685">
    <property type="component" value="Unassembled WGS sequence"/>
</dbReference>
<dbReference type="InterPro" id="IPR032710">
    <property type="entry name" value="NTF2-like_dom_sf"/>
</dbReference>
<sequence length="187" mass="20961">MIQMHSARIETATRLLDGYSSLSVPTLLETLADNFRHRILPESLDMPIRDKEAFAQHAMGVFGIFEKFQMIPVSVYEDEEADVVVVHAHMRGTLKAGPRDPWENECVMVIHLSADGNKVVEISEFVDSTKAVQMRQKHASKVFASNGQQKAVLRDTLVPDVKQIAVLCIAYHILLIVSSRLFGLSFI</sequence>
<dbReference type="Pfam" id="PF12680">
    <property type="entry name" value="SnoaL_2"/>
    <property type="match status" value="1"/>
</dbReference>
<organism evidence="2 3">
    <name type="scientific">Neoarthrinium moseri</name>
    <dbReference type="NCBI Taxonomy" id="1658444"/>
    <lineage>
        <taxon>Eukaryota</taxon>
        <taxon>Fungi</taxon>
        <taxon>Dikarya</taxon>
        <taxon>Ascomycota</taxon>
        <taxon>Pezizomycotina</taxon>
        <taxon>Sordariomycetes</taxon>
        <taxon>Xylariomycetidae</taxon>
        <taxon>Amphisphaeriales</taxon>
        <taxon>Apiosporaceae</taxon>
        <taxon>Neoarthrinium</taxon>
    </lineage>
</organism>
<evidence type="ECO:0000313" key="3">
    <source>
        <dbReference type="Proteomes" id="UP000829685"/>
    </source>
</evidence>
<keyword evidence="3" id="KW-1185">Reference proteome</keyword>
<dbReference type="AlphaFoldDB" id="A0A9P9WYG6"/>
<evidence type="ECO:0000259" key="1">
    <source>
        <dbReference type="Pfam" id="PF12680"/>
    </source>
</evidence>
<dbReference type="SUPFAM" id="SSF54427">
    <property type="entry name" value="NTF2-like"/>
    <property type="match status" value="1"/>
</dbReference>
<dbReference type="EMBL" id="JAFIMR010000001">
    <property type="protein sequence ID" value="KAI1881576.1"/>
    <property type="molecule type" value="Genomic_DNA"/>
</dbReference>
<dbReference type="InterPro" id="IPR037401">
    <property type="entry name" value="SnoaL-like"/>
</dbReference>
<protein>
    <recommendedName>
        <fullName evidence="1">SnoaL-like domain-containing protein</fullName>
    </recommendedName>
</protein>
<reference evidence="2" key="1">
    <citation type="submission" date="2021-03" db="EMBL/GenBank/DDBJ databases">
        <title>Revisited historic fungal species revealed as producer of novel bioactive compounds through whole genome sequencing and comparative genomics.</title>
        <authorList>
            <person name="Vignolle G.A."/>
            <person name="Hochenegger N."/>
            <person name="Mach R.L."/>
            <person name="Mach-Aigner A.R."/>
            <person name="Javad Rahimi M."/>
            <person name="Salim K.A."/>
            <person name="Chan C.M."/>
            <person name="Lim L.B.L."/>
            <person name="Cai F."/>
            <person name="Druzhinina I.S."/>
            <person name="U'Ren J.M."/>
            <person name="Derntl C."/>
        </authorList>
    </citation>
    <scope>NUCLEOTIDE SEQUENCE</scope>
    <source>
        <strain evidence="2">TUCIM 5799</strain>
    </source>
</reference>
<evidence type="ECO:0000313" key="2">
    <source>
        <dbReference type="EMBL" id="KAI1881576.1"/>
    </source>
</evidence>
<dbReference type="InterPro" id="IPR050977">
    <property type="entry name" value="Fungal_Meroterpenoid_Isomerase"/>
</dbReference>
<proteinExistence type="predicted"/>
<gene>
    <name evidence="2" type="ORF">JX265_000402</name>
</gene>
<accession>A0A9P9WYG6</accession>
<name>A0A9P9WYG6_9PEZI</name>
<dbReference type="PANTHER" id="PTHR39598:SF1">
    <property type="entry name" value="AUSTINOID BIOSYNTHESIS CLUSTERS PROTEIN F-RELATED"/>
    <property type="match status" value="1"/>
</dbReference>
<dbReference type="OrthoDB" id="3758478at2759"/>